<organism evidence="10 11">
    <name type="scientific">Theobroma cacao</name>
    <name type="common">Cacao</name>
    <name type="synonym">Cocoa</name>
    <dbReference type="NCBI Taxonomy" id="3641"/>
    <lineage>
        <taxon>Eukaryota</taxon>
        <taxon>Viridiplantae</taxon>
        <taxon>Streptophyta</taxon>
        <taxon>Embryophyta</taxon>
        <taxon>Tracheophyta</taxon>
        <taxon>Spermatophyta</taxon>
        <taxon>Magnoliopsida</taxon>
        <taxon>eudicotyledons</taxon>
        <taxon>Gunneridae</taxon>
        <taxon>Pentapetalae</taxon>
        <taxon>rosids</taxon>
        <taxon>malvids</taxon>
        <taxon>Malvales</taxon>
        <taxon>Malvaceae</taxon>
        <taxon>Byttnerioideae</taxon>
        <taxon>Theobroma</taxon>
    </lineage>
</organism>
<keyword evidence="3 7" id="KW-0863">Zinc-finger</keyword>
<dbReference type="KEGG" id="tcc:18589971"/>
<reference evidence="11" key="2">
    <citation type="submission" date="2025-08" db="UniProtKB">
        <authorList>
            <consortium name="RefSeq"/>
        </authorList>
    </citation>
    <scope>IDENTIFICATION</scope>
</reference>
<evidence type="ECO:0000256" key="2">
    <source>
        <dbReference type="ARBA" id="ARBA00022737"/>
    </source>
</evidence>
<feature type="compositionally biased region" description="Polar residues" evidence="8">
    <location>
        <begin position="128"/>
        <end position="148"/>
    </location>
</feature>
<keyword evidence="2" id="KW-0677">Repeat</keyword>
<dbReference type="Proteomes" id="UP000694886">
    <property type="component" value="Chromosome 9"/>
</dbReference>
<dbReference type="InterPro" id="IPR044653">
    <property type="entry name" value="AZF1/2/3-like"/>
</dbReference>
<evidence type="ECO:0000256" key="8">
    <source>
        <dbReference type="SAM" id="MobiDB-lite"/>
    </source>
</evidence>
<evidence type="ECO:0000313" key="11">
    <source>
        <dbReference type="RefSeq" id="XP_007015257.2"/>
    </source>
</evidence>
<feature type="region of interest" description="Disordered" evidence="8">
    <location>
        <begin position="284"/>
        <end position="307"/>
    </location>
</feature>
<protein>
    <submittedName>
        <fullName evidence="11">Zinc finger protein ZAT9</fullName>
    </submittedName>
</protein>
<reference evidence="10" key="1">
    <citation type="journal article" date="1997" name="Nucleic Acids Res.">
        <title>tRNAscan-SE: a program for improved detection of transfer RNA genes in genomic sequence.</title>
        <authorList>
            <person name="Lowe T.M."/>
            <person name="Eddy S.R."/>
        </authorList>
    </citation>
    <scope>NUCLEOTIDE SEQUENCE [LARGE SCALE GENOMIC DNA]</scope>
    <source>
        <strain evidence="10">r\B97-61/B2</strain>
    </source>
</reference>
<dbReference type="Gene3D" id="3.30.160.60">
    <property type="entry name" value="Classic Zinc Finger"/>
    <property type="match status" value="1"/>
</dbReference>
<dbReference type="InterPro" id="IPR013087">
    <property type="entry name" value="Znf_C2H2_type"/>
</dbReference>
<dbReference type="GO" id="GO:0043565">
    <property type="term" value="F:sequence-specific DNA binding"/>
    <property type="evidence" value="ECO:0007669"/>
    <property type="project" value="UniProtKB-ARBA"/>
</dbReference>
<dbReference type="PANTHER" id="PTHR45988">
    <property type="entry name" value="C2H2 TYPE ZINC FINGER TRANSCRIPTION FACTOR FAMILY-RELATED"/>
    <property type="match status" value="1"/>
</dbReference>
<keyword evidence="5" id="KW-0805">Transcription regulation</keyword>
<dbReference type="GeneID" id="18589971"/>
<feature type="compositionally biased region" description="Polar residues" evidence="8">
    <location>
        <begin position="159"/>
        <end position="168"/>
    </location>
</feature>
<dbReference type="PANTHER" id="PTHR45988:SF18">
    <property type="entry name" value="C2H2-TYPE ZINC FINGER FAMILY PROTEIN"/>
    <property type="match status" value="1"/>
</dbReference>
<gene>
    <name evidence="11" type="primary">LOC18589971</name>
</gene>
<keyword evidence="1" id="KW-0479">Metal-binding</keyword>
<evidence type="ECO:0000313" key="10">
    <source>
        <dbReference type="Proteomes" id="UP000694886"/>
    </source>
</evidence>
<dbReference type="RefSeq" id="XP_007015257.2">
    <property type="nucleotide sequence ID" value="XM_007015195.2"/>
</dbReference>
<evidence type="ECO:0000256" key="1">
    <source>
        <dbReference type="ARBA" id="ARBA00022723"/>
    </source>
</evidence>
<evidence type="ECO:0000256" key="5">
    <source>
        <dbReference type="ARBA" id="ARBA00023015"/>
    </source>
</evidence>
<dbReference type="Pfam" id="PF13912">
    <property type="entry name" value="zf-C2H2_6"/>
    <property type="match status" value="3"/>
</dbReference>
<dbReference type="SUPFAM" id="SSF57667">
    <property type="entry name" value="beta-beta-alpha zinc fingers"/>
    <property type="match status" value="1"/>
</dbReference>
<keyword evidence="6" id="KW-0804">Transcription</keyword>
<dbReference type="PROSITE" id="PS00028">
    <property type="entry name" value="ZINC_FINGER_C2H2_1"/>
    <property type="match status" value="3"/>
</dbReference>
<evidence type="ECO:0000256" key="6">
    <source>
        <dbReference type="ARBA" id="ARBA00023163"/>
    </source>
</evidence>
<dbReference type="SMART" id="SM00355">
    <property type="entry name" value="ZnF_C2H2"/>
    <property type="match status" value="3"/>
</dbReference>
<dbReference type="PROSITE" id="PS50157">
    <property type="entry name" value="ZINC_FINGER_C2H2_2"/>
    <property type="match status" value="3"/>
</dbReference>
<evidence type="ECO:0000256" key="3">
    <source>
        <dbReference type="ARBA" id="ARBA00022771"/>
    </source>
</evidence>
<dbReference type="GO" id="GO:0008270">
    <property type="term" value="F:zinc ion binding"/>
    <property type="evidence" value="ECO:0007669"/>
    <property type="project" value="UniProtKB-KW"/>
</dbReference>
<evidence type="ECO:0000256" key="7">
    <source>
        <dbReference type="PROSITE-ProRule" id="PRU00042"/>
    </source>
</evidence>
<name>A0AB32URU1_THECC</name>
<evidence type="ECO:0000259" key="9">
    <source>
        <dbReference type="PROSITE" id="PS50157"/>
    </source>
</evidence>
<sequence length="408" mass="45167">MVPGDTSLDFLAQKLNAAEIIKLLEECVEAPDQSQDPTIRVCRYCHREFKSAKALGGHLRIHSQHQSGSKAGIHHLENTGFAFSDLDSQQSSEEDDAGFTCFVCDDGFSSLKLLCQHMRNHREEDYNGIQQPTPPQESTSLSEPQTTVEEGIDEVSPGNDHNQGSSNDLLSYVSNWSATGKRGRKQIDSDKIDGIIYNAVPLRVFYGSQVPWRERRLGDFADSNQSLLKRKKQKTRLSKDVSIESQSGAANSYKTDSEATVEVLGNSEQTTKNNISMATHRGFESRISSKSISRSSHGKLKKPKRAKAVNGVHQCEICGKTFQTGQALGGHKTYHRVKPVVDPSRGVLVQRKAEEQLSGESGQVSDGFSRMPLPRPGELSGEAHPSAQSNQRVTKRLLDFDLNIPYRE</sequence>
<accession>A0AB32URU1</accession>
<feature type="region of interest" description="Disordered" evidence="8">
    <location>
        <begin position="126"/>
        <end position="168"/>
    </location>
</feature>
<dbReference type="AlphaFoldDB" id="A0AB32URU1"/>
<keyword evidence="4" id="KW-0862">Zinc</keyword>
<feature type="compositionally biased region" description="Low complexity" evidence="8">
    <location>
        <begin position="285"/>
        <end position="295"/>
    </location>
</feature>
<feature type="domain" description="C2H2-type" evidence="9">
    <location>
        <begin position="313"/>
        <end position="335"/>
    </location>
</feature>
<dbReference type="InterPro" id="IPR036236">
    <property type="entry name" value="Znf_C2H2_sf"/>
</dbReference>
<proteinExistence type="predicted"/>
<dbReference type="Gramene" id="Tc09v2_t020530.1">
    <property type="protein sequence ID" value="Tc09v2_p020530.1"/>
    <property type="gene ID" value="Tc09v2_g020530"/>
</dbReference>
<feature type="domain" description="C2H2-type" evidence="9">
    <location>
        <begin position="99"/>
        <end position="126"/>
    </location>
</feature>
<feature type="region of interest" description="Disordered" evidence="8">
    <location>
        <begin position="351"/>
        <end position="393"/>
    </location>
</feature>
<feature type="compositionally biased region" description="Basic residues" evidence="8">
    <location>
        <begin position="296"/>
        <end position="307"/>
    </location>
</feature>
<dbReference type="GO" id="GO:0003700">
    <property type="term" value="F:DNA-binding transcription factor activity"/>
    <property type="evidence" value="ECO:0007669"/>
    <property type="project" value="InterPro"/>
</dbReference>
<feature type="domain" description="C2H2-type" evidence="9">
    <location>
        <begin position="40"/>
        <end position="67"/>
    </location>
</feature>
<evidence type="ECO:0000256" key="4">
    <source>
        <dbReference type="ARBA" id="ARBA00022833"/>
    </source>
</evidence>